<dbReference type="GO" id="GO:0005829">
    <property type="term" value="C:cytosol"/>
    <property type="evidence" value="ECO:0007669"/>
    <property type="project" value="TreeGrafter"/>
</dbReference>
<accession>A0A1H3YLJ7</accession>
<feature type="binding site" evidence="11">
    <location>
        <position position="159"/>
    </location>
    <ligand>
        <name>Mg(2+)</name>
        <dbReference type="ChEBI" id="CHEBI:18420"/>
    </ligand>
</feature>
<keyword evidence="5 11" id="KW-0547">Nucleotide-binding</keyword>
<dbReference type="AlphaFoldDB" id="A0A1H3YLJ7"/>
<dbReference type="PANTHER" id="PTHR10457">
    <property type="entry name" value="MEVALONATE KINASE/GALACTOKINASE"/>
    <property type="match status" value="1"/>
</dbReference>
<evidence type="ECO:0000256" key="9">
    <source>
        <dbReference type="ARBA" id="ARBA00023144"/>
    </source>
</evidence>
<evidence type="ECO:0000256" key="5">
    <source>
        <dbReference type="ARBA" id="ARBA00022741"/>
    </source>
</evidence>
<sequence>MHPIINTIQQKFEQTFSEKPLIVRAPGRVNLIGEHTDYNDGFVLPAAINKAIYLGVSKRADDQIHLVSIDLNESFTGTVNKLEKTAPHWTLYILGVVEQFQKAGKTVGGFNLVFSGDIPLGAGLSSSAALECGVAFGLNELFSLGLDRVTMVKMAQAAENEFVGVKCGIMDQFASMMGHKNSVIQLDCRSLDYTYNPIEMDGIEIVLFDSCVSHSLASSEYNTRRSQCEQGVKLIQEKYPEVKNLRDATQQMLDELVKDQDPVVYRRCRYVVQENRRLLEGCEDLKRGDVAAFGKKMFATHEGLSKNYEVSCPELDFLIDCVKDQPAVLGARMMGGGFGGCTINLVKKDAIPQLIEDVSAKYEARTGKKPKVYVAETEAGVDIVHENEAATA</sequence>
<feature type="domain" description="GHMP kinase C-terminal" evidence="14">
    <location>
        <begin position="283"/>
        <end position="363"/>
    </location>
</feature>
<dbReference type="PANTHER" id="PTHR10457:SF7">
    <property type="entry name" value="GALACTOKINASE-RELATED"/>
    <property type="match status" value="1"/>
</dbReference>
<dbReference type="InterPro" id="IPR006203">
    <property type="entry name" value="GHMP_knse_ATP-bd_CS"/>
</dbReference>
<dbReference type="OrthoDB" id="250531at2"/>
<dbReference type="SUPFAM" id="SSF54211">
    <property type="entry name" value="Ribosomal protein S5 domain 2-like"/>
    <property type="match status" value="1"/>
</dbReference>
<reference evidence="16 17" key="1">
    <citation type="submission" date="2016-10" db="EMBL/GenBank/DDBJ databases">
        <authorList>
            <person name="de Groot N.N."/>
        </authorList>
    </citation>
    <scope>NUCLEOTIDE SEQUENCE [LARGE SCALE GENOMIC DNA]</scope>
    <source>
        <strain evidence="16 17">Vu-144</strain>
    </source>
</reference>
<dbReference type="InterPro" id="IPR000705">
    <property type="entry name" value="Galactokinase"/>
</dbReference>
<keyword evidence="3 11" id="KW-0808">Transferase</keyword>
<dbReference type="InterPro" id="IPR020568">
    <property type="entry name" value="Ribosomal_Su5_D2-typ_SF"/>
</dbReference>
<keyword evidence="4 11" id="KW-0479">Metal-binding</keyword>
<dbReference type="GO" id="GO:0005524">
    <property type="term" value="F:ATP binding"/>
    <property type="evidence" value="ECO:0007669"/>
    <property type="project" value="UniProtKB-UniRule"/>
</dbReference>
<name>A0A1H3YLJ7_9BACT</name>
<keyword evidence="2 11" id="KW-0963">Cytoplasm</keyword>
<evidence type="ECO:0000256" key="3">
    <source>
        <dbReference type="ARBA" id="ARBA00022679"/>
    </source>
</evidence>
<dbReference type="InterPro" id="IPR019539">
    <property type="entry name" value="GalKase_N"/>
</dbReference>
<dbReference type="InterPro" id="IPR036554">
    <property type="entry name" value="GHMP_kinase_C_sf"/>
</dbReference>
<evidence type="ECO:0000256" key="7">
    <source>
        <dbReference type="ARBA" id="ARBA00022840"/>
    </source>
</evidence>
<evidence type="ECO:0000256" key="8">
    <source>
        <dbReference type="ARBA" id="ARBA00022842"/>
    </source>
</evidence>
<keyword evidence="8 11" id="KW-0460">Magnesium</keyword>
<dbReference type="UniPathway" id="UPA00214"/>
<dbReference type="Gene3D" id="3.30.230.10">
    <property type="match status" value="1"/>
</dbReference>
<dbReference type="InterPro" id="IPR022963">
    <property type="entry name" value="Galactokinase_bac"/>
</dbReference>
<evidence type="ECO:0000259" key="14">
    <source>
        <dbReference type="Pfam" id="PF08544"/>
    </source>
</evidence>
<feature type="binding site" evidence="11">
    <location>
        <position position="68"/>
    </location>
    <ligand>
        <name>ATP</name>
        <dbReference type="ChEBI" id="CHEBI:30616"/>
    </ligand>
</feature>
<dbReference type="RefSeq" id="WP_091396821.1">
    <property type="nucleotide sequence ID" value="NZ_FNQY01000008.1"/>
</dbReference>
<keyword evidence="9 11" id="KW-0299">Galactose metabolism</keyword>
<proteinExistence type="inferred from homology"/>
<feature type="site" description="Transition state stabilizer" evidence="11">
    <location>
        <position position="28"/>
    </location>
</feature>
<dbReference type="Proteomes" id="UP000199041">
    <property type="component" value="Unassembled WGS sequence"/>
</dbReference>
<keyword evidence="17" id="KW-1185">Reference proteome</keyword>
<protein>
    <recommendedName>
        <fullName evidence="11 12">Galactokinase</fullName>
        <ecNumber evidence="11 12">2.7.1.6</ecNumber>
    </recommendedName>
    <alternativeName>
        <fullName evidence="11">Galactose kinase</fullName>
    </alternativeName>
</protein>
<dbReference type="Pfam" id="PF10509">
    <property type="entry name" value="GalKase_gal_bdg"/>
    <property type="match status" value="1"/>
</dbReference>
<evidence type="ECO:0000256" key="10">
    <source>
        <dbReference type="ARBA" id="ARBA00023277"/>
    </source>
</evidence>
<feature type="binding site" evidence="11">
    <location>
        <begin position="121"/>
        <end position="127"/>
    </location>
    <ligand>
        <name>ATP</name>
        <dbReference type="ChEBI" id="CHEBI:30616"/>
    </ligand>
</feature>
<dbReference type="GO" id="GO:0006012">
    <property type="term" value="P:galactose metabolic process"/>
    <property type="evidence" value="ECO:0007669"/>
    <property type="project" value="UniProtKB-UniRule"/>
</dbReference>
<dbReference type="GO" id="GO:0000287">
    <property type="term" value="F:magnesium ion binding"/>
    <property type="evidence" value="ECO:0007669"/>
    <property type="project" value="UniProtKB-UniRule"/>
</dbReference>
<dbReference type="InterPro" id="IPR019741">
    <property type="entry name" value="Galactokinase_CS"/>
</dbReference>
<evidence type="ECO:0000256" key="2">
    <source>
        <dbReference type="ARBA" id="ARBA00022490"/>
    </source>
</evidence>
<organism evidence="16 17">
    <name type="scientific">Arachidicoccus rhizosphaerae</name>
    <dbReference type="NCBI Taxonomy" id="551991"/>
    <lineage>
        <taxon>Bacteria</taxon>
        <taxon>Pseudomonadati</taxon>
        <taxon>Bacteroidota</taxon>
        <taxon>Chitinophagia</taxon>
        <taxon>Chitinophagales</taxon>
        <taxon>Chitinophagaceae</taxon>
        <taxon>Arachidicoccus</taxon>
    </lineage>
</organism>
<dbReference type="HAMAP" id="MF_00246">
    <property type="entry name" value="Galactokinase"/>
    <property type="match status" value="1"/>
</dbReference>
<comment type="catalytic activity">
    <reaction evidence="11">
        <text>alpha-D-galactose + ATP = alpha-D-galactose 1-phosphate + ADP + H(+)</text>
        <dbReference type="Rhea" id="RHEA:13553"/>
        <dbReference type="ChEBI" id="CHEBI:15378"/>
        <dbReference type="ChEBI" id="CHEBI:28061"/>
        <dbReference type="ChEBI" id="CHEBI:30616"/>
        <dbReference type="ChEBI" id="CHEBI:58336"/>
        <dbReference type="ChEBI" id="CHEBI:456216"/>
        <dbReference type="EC" id="2.7.1.6"/>
    </reaction>
</comment>
<dbReference type="FunFam" id="3.30.70.890:FF:000001">
    <property type="entry name" value="Galactokinase"/>
    <property type="match status" value="1"/>
</dbReference>
<dbReference type="InterPro" id="IPR014721">
    <property type="entry name" value="Ribsml_uS5_D2-typ_fold_subgr"/>
</dbReference>
<dbReference type="NCBIfam" id="TIGR00131">
    <property type="entry name" value="gal_kin"/>
    <property type="match status" value="1"/>
</dbReference>
<feature type="active site" description="Proton acceptor" evidence="11">
    <location>
        <position position="171"/>
    </location>
</feature>
<dbReference type="Pfam" id="PF08544">
    <property type="entry name" value="GHMP_kinases_C"/>
    <property type="match status" value="1"/>
</dbReference>
<dbReference type="PRINTS" id="PR00473">
    <property type="entry name" value="GALCTOKINASE"/>
</dbReference>
<evidence type="ECO:0000313" key="16">
    <source>
        <dbReference type="EMBL" id="SEA12406.1"/>
    </source>
</evidence>
<comment type="function">
    <text evidence="11">Catalyzes the transfer of the gamma-phosphate of ATP to D-galactose to form alpha-D-galactose-1-phosphate (Gal-1-P).</text>
</comment>
<evidence type="ECO:0000256" key="11">
    <source>
        <dbReference type="HAMAP-Rule" id="MF_00246"/>
    </source>
</evidence>
<dbReference type="PIRSF" id="PIRSF000530">
    <property type="entry name" value="Galactokinase"/>
    <property type="match status" value="1"/>
</dbReference>
<dbReference type="Pfam" id="PF00288">
    <property type="entry name" value="GHMP_kinases_N"/>
    <property type="match status" value="1"/>
</dbReference>
<evidence type="ECO:0000256" key="1">
    <source>
        <dbReference type="ARBA" id="ARBA00006566"/>
    </source>
</evidence>
<feature type="binding site" evidence="11">
    <location>
        <position position="127"/>
    </location>
    <ligand>
        <name>Mg(2+)</name>
        <dbReference type="ChEBI" id="CHEBI:18420"/>
    </ligand>
</feature>
<evidence type="ECO:0000259" key="15">
    <source>
        <dbReference type="Pfam" id="PF10509"/>
    </source>
</evidence>
<comment type="pathway">
    <text evidence="11">Carbohydrate metabolism; galactose metabolism.</text>
</comment>
<evidence type="ECO:0000313" key="17">
    <source>
        <dbReference type="Proteomes" id="UP000199041"/>
    </source>
</evidence>
<dbReference type="PRINTS" id="PR00959">
    <property type="entry name" value="MEVGALKINASE"/>
</dbReference>
<feature type="binding site" evidence="11">
    <location>
        <position position="221"/>
    </location>
    <ligand>
        <name>substrate</name>
    </ligand>
</feature>
<feature type="domain" description="GHMP kinase N-terminal" evidence="13">
    <location>
        <begin position="92"/>
        <end position="178"/>
    </location>
</feature>
<comment type="subcellular location">
    <subcellularLocation>
        <location evidence="11">Cytoplasm</location>
    </subcellularLocation>
</comment>
<dbReference type="Gene3D" id="3.30.70.890">
    <property type="entry name" value="GHMP kinase, C-terminal domain"/>
    <property type="match status" value="1"/>
</dbReference>
<keyword evidence="6 11" id="KW-0418">Kinase</keyword>
<dbReference type="FunFam" id="3.30.230.10:FF:000017">
    <property type="entry name" value="Galactokinase"/>
    <property type="match status" value="1"/>
</dbReference>
<dbReference type="EMBL" id="FNQY01000008">
    <property type="protein sequence ID" value="SEA12406.1"/>
    <property type="molecule type" value="Genomic_DNA"/>
</dbReference>
<dbReference type="InterPro" id="IPR006204">
    <property type="entry name" value="GHMP_kinase_N_dom"/>
</dbReference>
<keyword evidence="7 11" id="KW-0067">ATP-binding</keyword>
<evidence type="ECO:0000256" key="12">
    <source>
        <dbReference type="NCBIfam" id="TIGR00131"/>
    </source>
</evidence>
<dbReference type="InterPro" id="IPR006206">
    <property type="entry name" value="Mevalonate/galactokinase"/>
</dbReference>
<dbReference type="PROSITE" id="PS00106">
    <property type="entry name" value="GALACTOKINASE"/>
    <property type="match status" value="1"/>
</dbReference>
<evidence type="ECO:0000256" key="6">
    <source>
        <dbReference type="ARBA" id="ARBA00022777"/>
    </source>
</evidence>
<evidence type="ECO:0000259" key="13">
    <source>
        <dbReference type="Pfam" id="PF00288"/>
    </source>
</evidence>
<feature type="binding site" evidence="11">
    <location>
        <begin position="34"/>
        <end position="37"/>
    </location>
    <ligand>
        <name>substrate</name>
    </ligand>
</feature>
<evidence type="ECO:0000256" key="4">
    <source>
        <dbReference type="ARBA" id="ARBA00022723"/>
    </source>
</evidence>
<dbReference type="PROSITE" id="PS00627">
    <property type="entry name" value="GHMP_KINASES_ATP"/>
    <property type="match status" value="1"/>
</dbReference>
<dbReference type="GO" id="GO:0004335">
    <property type="term" value="F:galactokinase activity"/>
    <property type="evidence" value="ECO:0007669"/>
    <property type="project" value="UniProtKB-UniRule"/>
</dbReference>
<dbReference type="SUPFAM" id="SSF55060">
    <property type="entry name" value="GHMP Kinase, C-terminal domain"/>
    <property type="match status" value="1"/>
</dbReference>
<gene>
    <name evidence="11" type="primary">galK</name>
    <name evidence="16" type="ORF">SAMN05192529_108159</name>
</gene>
<dbReference type="NCBIfam" id="NF003705">
    <property type="entry name" value="PRK05322.1"/>
    <property type="match status" value="1"/>
</dbReference>
<comment type="similarity">
    <text evidence="1 11">Belongs to the GHMP kinase family. GalK subfamily.</text>
</comment>
<dbReference type="EC" id="2.7.1.6" evidence="11 12"/>
<dbReference type="InterPro" id="IPR013750">
    <property type="entry name" value="GHMP_kinase_C_dom"/>
</dbReference>
<keyword evidence="10 11" id="KW-0119">Carbohydrate metabolism</keyword>
<dbReference type="STRING" id="551991.SAMN05192529_108159"/>
<feature type="domain" description="Galactokinase N-terminal" evidence="15">
    <location>
        <begin position="10"/>
        <end position="58"/>
    </location>
</feature>